<evidence type="ECO:0000256" key="1">
    <source>
        <dbReference type="SAM" id="MobiDB-lite"/>
    </source>
</evidence>
<organism evidence="3 4">
    <name type="scientific">Cavenderia fasciculata</name>
    <name type="common">Slime mold</name>
    <name type="synonym">Dictyostelium fasciculatum</name>
    <dbReference type="NCBI Taxonomy" id="261658"/>
    <lineage>
        <taxon>Eukaryota</taxon>
        <taxon>Amoebozoa</taxon>
        <taxon>Evosea</taxon>
        <taxon>Eumycetozoa</taxon>
        <taxon>Dictyostelia</taxon>
        <taxon>Acytosteliales</taxon>
        <taxon>Cavenderiaceae</taxon>
        <taxon>Cavenderia</taxon>
    </lineage>
</organism>
<sequence>MSKYLFIFILFSFFNIGLGYVYFAQYSSTDCSGEAIKISSYDVDQCYPYPATEILIQSANMTYVAYRVRQLGSGYYAITGHTITACQGPDYSENNLIVFQAGTCVVTIFGSFKGYESPYHIIPIPGYHYYERYTSIHGCYIDTTNQRVLIKPDTCTLADLSGLSSTTMIRNMMSFSNASVSNSININPSTRSLSCQSASQSTINVTPCTSGYNYVRSLIAIPPFTFNISIGVNSVSLQFEPFFHNYLVISFQVSATDTNYTLNMCNGQPDTCTIPYLQASTSYTLTVSSLEDTSIFYPAFEISGRSTIKTLANPTLNVDNIISYSTSSTFDYQSTCSDIQSQSSLDVAGISCKFDGTGAICSGLVPNTTRTYTLQIKCVDTIATFDFEMKTDIGIGSPFISTTKIDSTHYNISYGATGGRPNDSTYSIVVNQQILVQNTTDTFNVIELALPNTYNVTIIVYNDNLSMTNSTFIKIDQVDTTTTSTTTTTSDTSTTTTTTTTTGRPNPSQANIIEQSILLVFSITFAILLI</sequence>
<dbReference type="AlphaFoldDB" id="F4PLQ4"/>
<feature type="compositionally biased region" description="Low complexity" evidence="1">
    <location>
        <begin position="483"/>
        <end position="502"/>
    </location>
</feature>
<dbReference type="GeneID" id="14875134"/>
<accession>F4PLQ4</accession>
<feature type="chain" id="PRO_5003315428" description="Fibronectin type-III domain-containing protein" evidence="2">
    <location>
        <begin position="20"/>
        <end position="530"/>
    </location>
</feature>
<keyword evidence="2" id="KW-0732">Signal</keyword>
<evidence type="ECO:0008006" key="5">
    <source>
        <dbReference type="Google" id="ProtNLM"/>
    </source>
</evidence>
<proteinExistence type="predicted"/>
<feature type="region of interest" description="Disordered" evidence="1">
    <location>
        <begin position="483"/>
        <end position="507"/>
    </location>
</feature>
<evidence type="ECO:0000256" key="2">
    <source>
        <dbReference type="SAM" id="SignalP"/>
    </source>
</evidence>
<protein>
    <recommendedName>
        <fullName evidence="5">Fibronectin type-III domain-containing protein</fullName>
    </recommendedName>
</protein>
<keyword evidence="4" id="KW-1185">Reference proteome</keyword>
<dbReference type="RefSeq" id="XP_004361327.1">
    <property type="nucleotide sequence ID" value="XM_004361270.1"/>
</dbReference>
<gene>
    <name evidence="3" type="ORF">DFA_05609</name>
</gene>
<evidence type="ECO:0000313" key="3">
    <source>
        <dbReference type="EMBL" id="EGG23476.1"/>
    </source>
</evidence>
<dbReference type="Proteomes" id="UP000007797">
    <property type="component" value="Unassembled WGS sequence"/>
</dbReference>
<feature type="signal peptide" evidence="2">
    <location>
        <begin position="1"/>
        <end position="19"/>
    </location>
</feature>
<name>F4PLQ4_CACFS</name>
<evidence type="ECO:0000313" key="4">
    <source>
        <dbReference type="Proteomes" id="UP000007797"/>
    </source>
</evidence>
<dbReference type="EMBL" id="GL883008">
    <property type="protein sequence ID" value="EGG23476.1"/>
    <property type="molecule type" value="Genomic_DNA"/>
</dbReference>
<reference evidence="4" key="1">
    <citation type="journal article" date="2011" name="Genome Res.">
        <title>Phylogeny-wide analysis of social amoeba genomes highlights ancient origins for complex intercellular communication.</title>
        <authorList>
            <person name="Heidel A.J."/>
            <person name="Lawal H.M."/>
            <person name="Felder M."/>
            <person name="Schilde C."/>
            <person name="Helps N.R."/>
            <person name="Tunggal B."/>
            <person name="Rivero F."/>
            <person name="John U."/>
            <person name="Schleicher M."/>
            <person name="Eichinger L."/>
            <person name="Platzer M."/>
            <person name="Noegel A.A."/>
            <person name="Schaap P."/>
            <person name="Gloeckner G."/>
        </authorList>
    </citation>
    <scope>NUCLEOTIDE SEQUENCE [LARGE SCALE GENOMIC DNA]</scope>
    <source>
        <strain evidence="4">SH3</strain>
    </source>
</reference>
<dbReference type="KEGG" id="dfa:DFA_05609"/>